<accession>A0AAE1ERR6</accession>
<dbReference type="Proteomes" id="UP001286313">
    <property type="component" value="Unassembled WGS sequence"/>
</dbReference>
<evidence type="ECO:0000313" key="2">
    <source>
        <dbReference type="EMBL" id="KAK3860295.1"/>
    </source>
</evidence>
<organism evidence="2 3">
    <name type="scientific">Petrolisthes cinctipes</name>
    <name type="common">Flat porcelain crab</name>
    <dbReference type="NCBI Taxonomy" id="88211"/>
    <lineage>
        <taxon>Eukaryota</taxon>
        <taxon>Metazoa</taxon>
        <taxon>Ecdysozoa</taxon>
        <taxon>Arthropoda</taxon>
        <taxon>Crustacea</taxon>
        <taxon>Multicrustacea</taxon>
        <taxon>Malacostraca</taxon>
        <taxon>Eumalacostraca</taxon>
        <taxon>Eucarida</taxon>
        <taxon>Decapoda</taxon>
        <taxon>Pleocyemata</taxon>
        <taxon>Anomura</taxon>
        <taxon>Galatheoidea</taxon>
        <taxon>Porcellanidae</taxon>
        <taxon>Petrolisthes</taxon>
    </lineage>
</organism>
<comment type="caution">
    <text evidence="2">The sequence shown here is derived from an EMBL/GenBank/DDBJ whole genome shotgun (WGS) entry which is preliminary data.</text>
</comment>
<sequence length="220" mass="23699">MERRREAPNSKEVIEGGKSGRTQDRKKNGMSVLDGPRSGGGGNKKEGSWHGKDGIKGGSRSLLPFFTTPSTSLPSSSPFYEPPPSFIFTRCIPSARPSPPHLVSPPFSQRTTTTFLEKLRLLSESKLQKRASKKYKGRVSKRNIDGDGAGGSRGRNPQELELSSQDLTFPSPPQDQNHPSSDLPFQYAGLTPSSTSPGPFQGVLSILHNLGLPDGGLCVV</sequence>
<feature type="compositionally biased region" description="Basic and acidic residues" evidence="1">
    <location>
        <begin position="43"/>
        <end position="55"/>
    </location>
</feature>
<feature type="compositionally biased region" description="Polar residues" evidence="1">
    <location>
        <begin position="161"/>
        <end position="180"/>
    </location>
</feature>
<protein>
    <submittedName>
        <fullName evidence="2">Uncharacterized protein</fullName>
    </submittedName>
</protein>
<feature type="region of interest" description="Disordered" evidence="1">
    <location>
        <begin position="127"/>
        <end position="199"/>
    </location>
</feature>
<feature type="compositionally biased region" description="Basic and acidic residues" evidence="1">
    <location>
        <begin position="1"/>
        <end position="15"/>
    </location>
</feature>
<evidence type="ECO:0000313" key="3">
    <source>
        <dbReference type="Proteomes" id="UP001286313"/>
    </source>
</evidence>
<proteinExistence type="predicted"/>
<feature type="compositionally biased region" description="Low complexity" evidence="1">
    <location>
        <begin position="61"/>
        <end position="79"/>
    </location>
</feature>
<feature type="region of interest" description="Disordered" evidence="1">
    <location>
        <begin position="1"/>
        <end position="80"/>
    </location>
</feature>
<feature type="compositionally biased region" description="Basic residues" evidence="1">
    <location>
        <begin position="128"/>
        <end position="141"/>
    </location>
</feature>
<reference evidence="2" key="1">
    <citation type="submission" date="2023-10" db="EMBL/GenBank/DDBJ databases">
        <title>Genome assemblies of two species of porcelain crab, Petrolisthes cinctipes and Petrolisthes manimaculis (Anomura: Porcellanidae).</title>
        <authorList>
            <person name="Angst P."/>
        </authorList>
    </citation>
    <scope>NUCLEOTIDE SEQUENCE</scope>
    <source>
        <strain evidence="2">PB745_01</strain>
        <tissue evidence="2">Gill</tissue>
    </source>
</reference>
<evidence type="ECO:0000256" key="1">
    <source>
        <dbReference type="SAM" id="MobiDB-lite"/>
    </source>
</evidence>
<name>A0AAE1ERR6_PETCI</name>
<dbReference type="AlphaFoldDB" id="A0AAE1ERR6"/>
<dbReference type="EMBL" id="JAWQEG010004772">
    <property type="protein sequence ID" value="KAK3860295.1"/>
    <property type="molecule type" value="Genomic_DNA"/>
</dbReference>
<keyword evidence="3" id="KW-1185">Reference proteome</keyword>
<gene>
    <name evidence="2" type="ORF">Pcinc_033641</name>
</gene>